<dbReference type="PANTHER" id="PTHR13393:SF0">
    <property type="entry name" value="RNA N6-ADENOSINE-METHYLTRANSFERASE METTL16"/>
    <property type="match status" value="1"/>
</dbReference>
<dbReference type="InterPro" id="IPR010286">
    <property type="entry name" value="METTL16/RlmF"/>
</dbReference>
<keyword evidence="3 5" id="KW-0808">Transferase</keyword>
<evidence type="ECO:0000313" key="8">
    <source>
        <dbReference type="EMBL" id="KAB1207493.1"/>
    </source>
</evidence>
<dbReference type="EC" id="2.1.1.-" evidence="5"/>
<gene>
    <name evidence="8" type="ORF">CJ030_MR7G000712</name>
</gene>
<dbReference type="SUPFAM" id="SSF53335">
    <property type="entry name" value="S-adenosyl-L-methionine-dependent methyltransferases"/>
    <property type="match status" value="1"/>
</dbReference>
<dbReference type="GO" id="GO:0005634">
    <property type="term" value="C:nucleus"/>
    <property type="evidence" value="ECO:0007669"/>
    <property type="project" value="TreeGrafter"/>
</dbReference>
<dbReference type="PIRSF" id="PIRSF037350">
    <property type="entry name" value="Mtase_ZK1128_prd"/>
    <property type="match status" value="1"/>
</dbReference>
<dbReference type="OrthoDB" id="514248at2759"/>
<feature type="binding site" evidence="6">
    <location>
        <position position="146"/>
    </location>
    <ligand>
        <name>S-adenosyl-L-methionine</name>
        <dbReference type="ChEBI" id="CHEBI:59789"/>
    </ligand>
</feature>
<dbReference type="GO" id="GO:0008168">
    <property type="term" value="F:methyltransferase activity"/>
    <property type="evidence" value="ECO:0007669"/>
    <property type="project" value="UniProtKB-UniRule"/>
</dbReference>
<dbReference type="Pfam" id="PF05971">
    <property type="entry name" value="Methyltransf_10"/>
    <property type="match status" value="2"/>
</dbReference>
<comment type="similarity">
    <text evidence="1 5">Belongs to the methyltransferase superfamily. METTL16/RlmF family.</text>
</comment>
<evidence type="ECO:0000256" key="6">
    <source>
        <dbReference type="PIRSR" id="PIRSR037350-1"/>
    </source>
</evidence>
<evidence type="ECO:0000313" key="9">
    <source>
        <dbReference type="Proteomes" id="UP000516437"/>
    </source>
</evidence>
<feature type="region of interest" description="Disordered" evidence="7">
    <location>
        <begin position="1"/>
        <end position="23"/>
    </location>
</feature>
<dbReference type="AlphaFoldDB" id="A0A6A1V461"/>
<dbReference type="GO" id="GO:0070475">
    <property type="term" value="P:rRNA base methylation"/>
    <property type="evidence" value="ECO:0007669"/>
    <property type="project" value="TreeGrafter"/>
</dbReference>
<dbReference type="FunFam" id="3.40.50.150:FF:000261">
    <property type="entry name" value="U6 small nuclear RNA (adenine-(43)-N(6))-methyltransferase"/>
    <property type="match status" value="1"/>
</dbReference>
<feature type="binding site" evidence="6">
    <location>
        <position position="91"/>
    </location>
    <ligand>
        <name>S-adenosyl-L-methionine</name>
        <dbReference type="ChEBI" id="CHEBI:59789"/>
    </ligand>
</feature>
<dbReference type="EMBL" id="RXIC02000025">
    <property type="protein sequence ID" value="KAB1207493.1"/>
    <property type="molecule type" value="Genomic_DNA"/>
</dbReference>
<dbReference type="Proteomes" id="UP000516437">
    <property type="component" value="Chromosome 7"/>
</dbReference>
<comment type="caution">
    <text evidence="8">The sequence shown here is derived from an EMBL/GenBank/DDBJ whole genome shotgun (WGS) entry which is preliminary data.</text>
</comment>
<evidence type="ECO:0000256" key="1">
    <source>
        <dbReference type="ARBA" id="ARBA00005878"/>
    </source>
</evidence>
<feature type="binding site" evidence="6">
    <location>
        <position position="249"/>
    </location>
    <ligand>
        <name>S-adenosyl-L-methionine</name>
        <dbReference type="ChEBI" id="CHEBI:59789"/>
    </ligand>
</feature>
<evidence type="ECO:0000256" key="2">
    <source>
        <dbReference type="ARBA" id="ARBA00022603"/>
    </source>
</evidence>
<accession>A0A6A1V461</accession>
<organism evidence="8 9">
    <name type="scientific">Morella rubra</name>
    <name type="common">Chinese bayberry</name>
    <dbReference type="NCBI Taxonomy" id="262757"/>
    <lineage>
        <taxon>Eukaryota</taxon>
        <taxon>Viridiplantae</taxon>
        <taxon>Streptophyta</taxon>
        <taxon>Embryophyta</taxon>
        <taxon>Tracheophyta</taxon>
        <taxon>Spermatophyta</taxon>
        <taxon>Magnoliopsida</taxon>
        <taxon>eudicotyledons</taxon>
        <taxon>Gunneridae</taxon>
        <taxon>Pentapetalae</taxon>
        <taxon>rosids</taxon>
        <taxon>fabids</taxon>
        <taxon>Fagales</taxon>
        <taxon>Myricaceae</taxon>
        <taxon>Morella</taxon>
    </lineage>
</organism>
<keyword evidence="9" id="KW-1185">Reference proteome</keyword>
<keyword evidence="4 6" id="KW-0949">S-adenosyl-L-methionine</keyword>
<dbReference type="Gene3D" id="3.40.50.150">
    <property type="entry name" value="Vaccinia Virus protein VP39"/>
    <property type="match status" value="1"/>
</dbReference>
<feature type="binding site" evidence="6">
    <location>
        <position position="123"/>
    </location>
    <ligand>
        <name>S-adenosyl-L-methionine</name>
        <dbReference type="ChEBI" id="CHEBI:59789"/>
    </ligand>
</feature>
<dbReference type="InterPro" id="IPR017182">
    <property type="entry name" value="METTL16/PsiM"/>
</dbReference>
<evidence type="ECO:0000256" key="4">
    <source>
        <dbReference type="ARBA" id="ARBA00022691"/>
    </source>
</evidence>
<evidence type="ECO:0000256" key="7">
    <source>
        <dbReference type="SAM" id="MobiDB-lite"/>
    </source>
</evidence>
<evidence type="ECO:0000256" key="5">
    <source>
        <dbReference type="PIRNR" id="PIRNR037350"/>
    </source>
</evidence>
<dbReference type="PANTHER" id="PTHR13393">
    <property type="entry name" value="SAM-DEPENDENT METHYLTRANSFERASE"/>
    <property type="match status" value="1"/>
</dbReference>
<reference evidence="8 9" key="1">
    <citation type="journal article" date="2019" name="Plant Biotechnol. J.">
        <title>The red bayberry genome and genetic basis of sex determination.</title>
        <authorList>
            <person name="Jia H.M."/>
            <person name="Jia H.J."/>
            <person name="Cai Q.L."/>
            <person name="Wang Y."/>
            <person name="Zhao H.B."/>
            <person name="Yang W.F."/>
            <person name="Wang G.Y."/>
            <person name="Li Y.H."/>
            <person name="Zhan D.L."/>
            <person name="Shen Y.T."/>
            <person name="Niu Q.F."/>
            <person name="Chang L."/>
            <person name="Qiu J."/>
            <person name="Zhao L."/>
            <person name="Xie H.B."/>
            <person name="Fu W.Y."/>
            <person name="Jin J."/>
            <person name="Li X.W."/>
            <person name="Jiao Y."/>
            <person name="Zhou C.C."/>
            <person name="Tu T."/>
            <person name="Chai C.Y."/>
            <person name="Gao J.L."/>
            <person name="Fan L.J."/>
            <person name="van de Weg E."/>
            <person name="Wang J.Y."/>
            <person name="Gao Z.S."/>
        </authorList>
    </citation>
    <scope>NUCLEOTIDE SEQUENCE [LARGE SCALE GENOMIC DNA]</scope>
    <source>
        <tissue evidence="8">Leaves</tissue>
    </source>
</reference>
<dbReference type="InterPro" id="IPR029063">
    <property type="entry name" value="SAM-dependent_MTases_sf"/>
</dbReference>
<protein>
    <recommendedName>
        <fullName evidence="5">U6 small nuclear RNA (adenine-(43)-N(6))-methyltransferase</fullName>
        <ecNumber evidence="5">2.1.1.-</ecNumber>
    </recommendedName>
</protein>
<evidence type="ECO:0000256" key="3">
    <source>
        <dbReference type="ARBA" id="ARBA00022679"/>
    </source>
</evidence>
<sequence>MPSKKKRRRESERPTIHPRNKYAENPPDFSLLASLYPSFQPFVFYTRDGLPRIDWTDFNATRELTRVLLLHDHGIQWWIPDGQLCPTVPNRCNYIHWIEDLLVSEIIAKANTSVNNARGFDIGTGANCIYPLLGASLLGWSFVGSDITNIALEWAAKNVKNNPQISPLVEIRKVENCPHSSSVADQHGDASVFYESKTELSSSMVTEEADPLLAASCDLHADVKRRYQGPPVLLGVVKDGEKFDFCMCNPPFFETMEEAGLNPKTSCGGTPEEMICPGGERAFIIRIIEDSAVLKQSFRWYTSMVGRKSNLKFLISKLWEVGVTIVKTTEFVQGKTCRWGLAWSFVPPTRKMISPRVAQKNIISFMLEGLPRQFSAIHVLQSIESFFCTSGGSCELNASSFMVDIALSNDLCNAIMKNESQPLDEATSCRHLPETSNSSPLDSLGFRISVFQQIPGTLLVKGSLQNRDNPASEKGSYSSVYSCSEVFHFVKDSGNIWFNSGYSQQYSSFITTALHI</sequence>
<name>A0A6A1V461_9ROSI</name>
<proteinExistence type="inferred from homology"/>
<keyword evidence="2 5" id="KW-0489">Methyltransferase</keyword>